<dbReference type="PANTHER" id="PTHR13140:SF752">
    <property type="entry name" value="MYOSIN-M HEAVY CHAIN"/>
    <property type="match status" value="1"/>
</dbReference>
<dbReference type="Gene3D" id="1.20.5.190">
    <property type="match status" value="1"/>
</dbReference>
<keyword evidence="3 6" id="KW-0518">Myosin</keyword>
<keyword evidence="1 6" id="KW-0547">Nucleotide-binding</keyword>
<feature type="region of interest" description="Disordered" evidence="7">
    <location>
        <begin position="878"/>
        <end position="953"/>
    </location>
</feature>
<dbReference type="GO" id="GO:0016020">
    <property type="term" value="C:membrane"/>
    <property type="evidence" value="ECO:0007669"/>
    <property type="project" value="TreeGrafter"/>
</dbReference>
<dbReference type="InterPro" id="IPR035899">
    <property type="entry name" value="DBL_dom_sf"/>
</dbReference>
<reference evidence="11" key="1">
    <citation type="submission" date="2020-01" db="EMBL/GenBank/DDBJ databases">
        <title>Development of genomics and gene disruption for Polysphondylium violaceum indicates a role for the polyketide synthase stlB in stalk morphogenesis.</title>
        <authorList>
            <person name="Narita B."/>
            <person name="Kawabe Y."/>
            <person name="Kin K."/>
            <person name="Saito T."/>
            <person name="Gibbs R."/>
            <person name="Kuspa A."/>
            <person name="Muzny D."/>
            <person name="Queller D."/>
            <person name="Richards S."/>
            <person name="Strassman J."/>
            <person name="Sucgang R."/>
            <person name="Worley K."/>
            <person name="Schaap P."/>
        </authorList>
    </citation>
    <scope>NUCLEOTIDE SEQUENCE</scope>
    <source>
        <strain evidence="11">QSvi11</strain>
    </source>
</reference>
<evidence type="ECO:0000259" key="8">
    <source>
        <dbReference type="PROSITE" id="PS50003"/>
    </source>
</evidence>
<feature type="compositionally biased region" description="Polar residues" evidence="7">
    <location>
        <begin position="990"/>
        <end position="1007"/>
    </location>
</feature>
<feature type="domain" description="PH" evidence="8">
    <location>
        <begin position="1404"/>
        <end position="1523"/>
    </location>
</feature>
<dbReference type="Gene3D" id="1.20.900.10">
    <property type="entry name" value="Dbl homology (DH) domain"/>
    <property type="match status" value="1"/>
</dbReference>
<feature type="compositionally biased region" description="Polar residues" evidence="7">
    <location>
        <begin position="1160"/>
        <end position="1169"/>
    </location>
</feature>
<comment type="caution">
    <text evidence="11">The sequence shown here is derived from an EMBL/GenBank/DDBJ whole genome shotgun (WGS) entry which is preliminary data.</text>
</comment>
<dbReference type="InterPro" id="IPR036961">
    <property type="entry name" value="Kinesin_motor_dom_sf"/>
</dbReference>
<evidence type="ECO:0000313" key="12">
    <source>
        <dbReference type="Proteomes" id="UP000695562"/>
    </source>
</evidence>
<dbReference type="PROSITE" id="PS51456">
    <property type="entry name" value="MYOSIN_MOTOR"/>
    <property type="match status" value="1"/>
</dbReference>
<feature type="region of interest" description="Disordered" evidence="7">
    <location>
        <begin position="972"/>
        <end position="1065"/>
    </location>
</feature>
<dbReference type="GO" id="GO:0005085">
    <property type="term" value="F:guanyl-nucleotide exchange factor activity"/>
    <property type="evidence" value="ECO:0007669"/>
    <property type="project" value="InterPro"/>
</dbReference>
<evidence type="ECO:0000256" key="3">
    <source>
        <dbReference type="ARBA" id="ARBA00023123"/>
    </source>
</evidence>
<dbReference type="PANTHER" id="PTHR13140">
    <property type="entry name" value="MYOSIN"/>
    <property type="match status" value="1"/>
</dbReference>
<dbReference type="CDD" id="cd00160">
    <property type="entry name" value="RhoGEF"/>
    <property type="match status" value="1"/>
</dbReference>
<name>A0A8J4PMN4_9MYCE</name>
<dbReference type="Pfam" id="PF22697">
    <property type="entry name" value="SOS1_NGEF_PH"/>
    <property type="match status" value="1"/>
</dbReference>
<dbReference type="GO" id="GO:0051015">
    <property type="term" value="F:actin filament binding"/>
    <property type="evidence" value="ECO:0007669"/>
    <property type="project" value="TreeGrafter"/>
</dbReference>
<feature type="compositionally biased region" description="Low complexity" evidence="7">
    <location>
        <begin position="973"/>
        <end position="989"/>
    </location>
</feature>
<dbReference type="GO" id="GO:0007015">
    <property type="term" value="P:actin filament organization"/>
    <property type="evidence" value="ECO:0007669"/>
    <property type="project" value="TreeGrafter"/>
</dbReference>
<dbReference type="Proteomes" id="UP000695562">
    <property type="component" value="Unassembled WGS sequence"/>
</dbReference>
<dbReference type="EMBL" id="AJWJ01000554">
    <property type="protein sequence ID" value="KAF2070029.1"/>
    <property type="molecule type" value="Genomic_DNA"/>
</dbReference>
<dbReference type="Gene3D" id="3.40.850.10">
    <property type="entry name" value="Kinesin motor domain"/>
    <property type="match status" value="1"/>
</dbReference>
<evidence type="ECO:0008006" key="13">
    <source>
        <dbReference type="Google" id="ProtNLM"/>
    </source>
</evidence>
<feature type="domain" description="Myosin motor" evidence="10">
    <location>
        <begin position="62"/>
        <end position="812"/>
    </location>
</feature>
<evidence type="ECO:0000256" key="6">
    <source>
        <dbReference type="PROSITE-ProRule" id="PRU00782"/>
    </source>
</evidence>
<dbReference type="PRINTS" id="PR00193">
    <property type="entry name" value="MYOSINHEAVY"/>
</dbReference>
<evidence type="ECO:0000256" key="7">
    <source>
        <dbReference type="SAM" id="MobiDB-lite"/>
    </source>
</evidence>
<dbReference type="SUPFAM" id="SSF50729">
    <property type="entry name" value="PH domain-like"/>
    <property type="match status" value="1"/>
</dbReference>
<dbReference type="InterPro" id="IPR011993">
    <property type="entry name" value="PH-like_dom_sf"/>
</dbReference>
<dbReference type="SMART" id="SM00233">
    <property type="entry name" value="PH"/>
    <property type="match status" value="1"/>
</dbReference>
<feature type="region of interest" description="Disordered" evidence="7">
    <location>
        <begin position="1119"/>
        <end position="1169"/>
    </location>
</feature>
<dbReference type="PROSITE" id="PS50096">
    <property type="entry name" value="IQ"/>
    <property type="match status" value="1"/>
</dbReference>
<dbReference type="PROSITE" id="PS50003">
    <property type="entry name" value="PH_DOMAIN"/>
    <property type="match status" value="1"/>
</dbReference>
<dbReference type="Gene3D" id="1.10.10.820">
    <property type="match status" value="1"/>
</dbReference>
<sequence length="1545" mass="176292">MKFLVGDKVWAPHPKHGFIVSNVTLMVNNDTVMIKTIDQQSASEEFKVNVQQLSNFNESDDKDFQDMVEIQDLSEASILSNLKKRYQSNEIYTYIGNVLVSINPYKSLPIYNMKELNKYQDISCIKKNAPHIYAISSKAFQSLVTEKKNQSIIISGESGSGKTEASKSILQFLINSSNSLNNSNSSNSINENSIEKDIMDSNPILEAFGNSRTTKNYNSSRFGKFLKIEFSNSDYRIVGASIETYLLEKSRISHRPDKQNLNYHIFYYLVWGASKEEQKKWGIVNDPSKYRYLDAEPQVLESYKQHSMNAKDLSENYRLVKQSMLSLGLSVDECDNVFLVLSSILHLGNIEFEQDSLGSSSISTTDENVNKSLEMASQMLGFPTIGLFKRALTSRNLQSGGRGSVYSRPLDVSQSEQARDALSKSLYFKIFQYIVEKINQKFKCNNNNSNSNSNHNNNSSGIKKNNNNNNFIGVLDIFGFENLSINGLEQLLINFTNEKLQQQFNSNVFESEQKEYIQEGIAWNSASFIDNKECIELVEKKSYGLISLLDDECLMPKGSETSLLEKFNGKYMNHNPYYQRTLAKGTFGVKHFAGEVVYQTDGWLEKNRDTLLPDIEYLLISSSNSLVKFMFTQNIESSPTLKSSTPSPAGSPLPSKKTANSSSVCGQFLDQLSKLVSTINSTTVHYVRCIKPNTTMEADNFSSVHVLSQLRNVGVLNTVQIRKMGYSYRRDFDVFSSRYINILFNLSEITTTAITKNHTIKQQTEYLLNFLSILLDQQASPKKPTDKKSFHIGKTKVFLSDELYNFLEIKRYEMIVESAKVIQRFLIMTRTRKLYLEKKRSTILIQNVIRGYASRKEKQHLVLIETKQREEEMARELEKKKKEEERLRKEEEERQKELEKKRKEEEERARKEEERLKKEEEKKKKEEDKLKKEEEERKRKRKEIGQRRGKEKEKGKRRYLFVDIFVTCHCNFTSHSSSSSPSSSTSTSTANTPKSFVGGNDSTSITPSSIDLNNNSNNNNNNSNQNNSIIVSSDSNFGLEKKDIGTNNNETTFIDSPPSSLKSSPIPIKAVNAKWNSPSSSPTMNEFTRSRARIGRLTIRSASPISMLSSDVAIGKNKFSLSQSTPGGNGGGSNGNKSDCDEFTDQQNNRLSTSSVSSSNDDISPMTLSPSVSCESLPAEMSEELLLEKNKRLRTEIIKEIVMTEKDYVRDLSIVINTFLIPIREKAILNAKEINILFSNIEILYNVNKTVLEELEKDDDEHQQHTFENTKVGQAFLKMSHYLKMYTAYCSSQHASLKLLEDEKMKNQPFRDFLDERMDDPTCRGLPLISFIIKPVQRICKYPLLIKECIRYTAEDHPDRSILEEVDKKISDIVLNINEAKRSYDMFQKIVELQSSIEGLEDLNLMEPGRALLMEANVSSVKELNSEDSLQRFIFLFNNLILVCSPASVITNAINQFKSKKYIYKLKAKIPITQCRLMFVANTDSVKNAIELCNIKENSNYILCFHTEQERARWMKQIKLLIQEFKFNNSGKSLIGFSRSVATSV</sequence>
<dbReference type="InterPro" id="IPR000219">
    <property type="entry name" value="DH_dom"/>
</dbReference>
<feature type="compositionally biased region" description="Low complexity" evidence="7">
    <location>
        <begin position="1056"/>
        <end position="1065"/>
    </location>
</feature>
<dbReference type="Pfam" id="PF00063">
    <property type="entry name" value="Myosin_head"/>
    <property type="match status" value="1"/>
</dbReference>
<dbReference type="SMART" id="SM00325">
    <property type="entry name" value="RhoGEF"/>
    <property type="match status" value="1"/>
</dbReference>
<dbReference type="Gene3D" id="1.20.58.530">
    <property type="match status" value="1"/>
</dbReference>
<evidence type="ECO:0000256" key="2">
    <source>
        <dbReference type="ARBA" id="ARBA00022840"/>
    </source>
</evidence>
<feature type="compositionally biased region" description="Low complexity" evidence="7">
    <location>
        <begin position="638"/>
        <end position="648"/>
    </location>
</feature>
<evidence type="ECO:0000256" key="4">
    <source>
        <dbReference type="ARBA" id="ARBA00023175"/>
    </source>
</evidence>
<feature type="compositionally biased region" description="Low complexity" evidence="7">
    <location>
        <begin position="1008"/>
        <end position="1036"/>
    </location>
</feature>
<evidence type="ECO:0000313" key="11">
    <source>
        <dbReference type="EMBL" id="KAF2070029.1"/>
    </source>
</evidence>
<dbReference type="GO" id="GO:0000146">
    <property type="term" value="F:microfilament motor activity"/>
    <property type="evidence" value="ECO:0007669"/>
    <property type="project" value="TreeGrafter"/>
</dbReference>
<evidence type="ECO:0000259" key="10">
    <source>
        <dbReference type="PROSITE" id="PS51456"/>
    </source>
</evidence>
<organism evidence="11 12">
    <name type="scientific">Polysphondylium violaceum</name>
    <dbReference type="NCBI Taxonomy" id="133409"/>
    <lineage>
        <taxon>Eukaryota</taxon>
        <taxon>Amoebozoa</taxon>
        <taxon>Evosea</taxon>
        <taxon>Eumycetozoa</taxon>
        <taxon>Dictyostelia</taxon>
        <taxon>Dictyosteliales</taxon>
        <taxon>Dictyosteliaceae</taxon>
        <taxon>Polysphondylium</taxon>
    </lineage>
</organism>
<dbReference type="InterPro" id="IPR001849">
    <property type="entry name" value="PH_domain"/>
</dbReference>
<keyword evidence="5 6" id="KW-0009">Actin-binding</keyword>
<dbReference type="GO" id="GO:0005524">
    <property type="term" value="F:ATP binding"/>
    <property type="evidence" value="ECO:0007669"/>
    <property type="project" value="UniProtKB-UniRule"/>
</dbReference>
<dbReference type="SUPFAM" id="SSF52540">
    <property type="entry name" value="P-loop containing nucleoside triphosphate hydrolases"/>
    <property type="match status" value="1"/>
</dbReference>
<dbReference type="Pfam" id="PF00621">
    <property type="entry name" value="RhoGEF"/>
    <property type="match status" value="1"/>
</dbReference>
<keyword evidence="2 6" id="KW-0067">ATP-binding</keyword>
<dbReference type="PROSITE" id="PS50010">
    <property type="entry name" value="DH_2"/>
    <property type="match status" value="1"/>
</dbReference>
<protein>
    <recommendedName>
        <fullName evidence="13">Pleckstrin domain-containing protein</fullName>
    </recommendedName>
</protein>
<dbReference type="InterPro" id="IPR001609">
    <property type="entry name" value="Myosin_head_motor_dom-like"/>
</dbReference>
<keyword evidence="4 6" id="KW-0505">Motor protein</keyword>
<dbReference type="GO" id="GO:0005737">
    <property type="term" value="C:cytoplasm"/>
    <property type="evidence" value="ECO:0007669"/>
    <property type="project" value="TreeGrafter"/>
</dbReference>
<evidence type="ECO:0000256" key="5">
    <source>
        <dbReference type="ARBA" id="ARBA00023203"/>
    </source>
</evidence>
<evidence type="ECO:0000259" key="9">
    <source>
        <dbReference type="PROSITE" id="PS50010"/>
    </source>
</evidence>
<gene>
    <name evidence="11" type="ORF">CYY_008648</name>
</gene>
<keyword evidence="12" id="KW-1185">Reference proteome</keyword>
<dbReference type="SMART" id="SM00242">
    <property type="entry name" value="MYSc"/>
    <property type="match status" value="1"/>
</dbReference>
<evidence type="ECO:0000256" key="1">
    <source>
        <dbReference type="ARBA" id="ARBA00022741"/>
    </source>
</evidence>
<feature type="compositionally biased region" description="Polar residues" evidence="7">
    <location>
        <begin position="1045"/>
        <end position="1054"/>
    </location>
</feature>
<dbReference type="InterPro" id="IPR027417">
    <property type="entry name" value="P-loop_NTPase"/>
</dbReference>
<feature type="domain" description="DH" evidence="9">
    <location>
        <begin position="1193"/>
        <end position="1380"/>
    </location>
</feature>
<dbReference type="OrthoDB" id="19088at2759"/>
<proteinExistence type="inferred from homology"/>
<dbReference type="Gene3D" id="6.20.240.20">
    <property type="match status" value="1"/>
</dbReference>
<feature type="region of interest" description="Actin-binding" evidence="6">
    <location>
        <begin position="672"/>
        <end position="694"/>
    </location>
</feature>
<dbReference type="GO" id="GO:0016459">
    <property type="term" value="C:myosin complex"/>
    <property type="evidence" value="ECO:0007669"/>
    <property type="project" value="UniProtKB-KW"/>
</dbReference>
<accession>A0A8J4PMN4</accession>
<dbReference type="Gene3D" id="1.20.120.720">
    <property type="entry name" value="Myosin VI head, motor domain, U50 subdomain"/>
    <property type="match status" value="1"/>
</dbReference>
<feature type="binding site" evidence="6">
    <location>
        <begin position="156"/>
        <end position="163"/>
    </location>
    <ligand>
        <name>ATP</name>
        <dbReference type="ChEBI" id="CHEBI:30616"/>
    </ligand>
</feature>
<dbReference type="SUPFAM" id="SSF48065">
    <property type="entry name" value="DBL homology domain (DH-domain)"/>
    <property type="match status" value="1"/>
</dbReference>
<comment type="similarity">
    <text evidence="6">Belongs to the TRAFAC class myosin-kinesin ATPase superfamily. Myosin family.</text>
</comment>
<dbReference type="Gene3D" id="2.30.29.30">
    <property type="entry name" value="Pleckstrin-homology domain (PH domain)/Phosphotyrosine-binding domain (PTB)"/>
    <property type="match status" value="1"/>
</dbReference>
<feature type="region of interest" description="Disordered" evidence="7">
    <location>
        <begin position="638"/>
        <end position="658"/>
    </location>
</feature>
<dbReference type="InterPro" id="IPR055251">
    <property type="entry name" value="SOS1_NGEF_PH"/>
</dbReference>